<dbReference type="PANTHER" id="PTHR42966:SF1">
    <property type="entry name" value="SIALIC ACID SYNTHASE"/>
    <property type="match status" value="1"/>
</dbReference>
<sequence length="332" mass="36475">MNKIMIGQREIGDNKPVFVIAEIGSNHDAALDRAKELIHAAAKAGADAVKFQSFSNEGLLSYDHEGIKKLALPDEWHQVLFDYAVECGVMFLSAPFEKKKADLLNNLGVEVFKLASGDLTHLPLLKHIARFHKPIILSTGMAYLSEVEEAVHAIKAEGNDQLALLHCVSLYPAAYQDANIRAMGTLKNKFQLPVGISDHTLGLEVVLGAVALGASIVEKHLTFDRKLPGPDHPHSLTVDEFAQMVQSIRNLEQALGDGEKKPTKNEIPERQGARRSIYAAEPIKKGQTIGRESLKIVRHNLGLEPKELDQVVGKKAQQDIAANEVLTWQKIS</sequence>
<dbReference type="SMART" id="SM00858">
    <property type="entry name" value="SAF"/>
    <property type="match status" value="1"/>
</dbReference>
<accession>A0A1F4TMQ3</accession>
<organism evidence="2 3">
    <name type="scientific">candidate division WOR-1 bacterium RIFOXYC2_FULL_41_25</name>
    <dbReference type="NCBI Taxonomy" id="1802586"/>
    <lineage>
        <taxon>Bacteria</taxon>
        <taxon>Bacillati</taxon>
        <taxon>Saganbacteria</taxon>
    </lineage>
</organism>
<dbReference type="InterPro" id="IPR036732">
    <property type="entry name" value="AFP_Neu5c_C_sf"/>
</dbReference>
<dbReference type="PROSITE" id="PS50844">
    <property type="entry name" value="AFP_LIKE"/>
    <property type="match status" value="1"/>
</dbReference>
<dbReference type="PANTHER" id="PTHR42966">
    <property type="entry name" value="N-ACETYLNEURAMINATE SYNTHASE"/>
    <property type="match status" value="1"/>
</dbReference>
<evidence type="ECO:0000313" key="3">
    <source>
        <dbReference type="Proteomes" id="UP000177309"/>
    </source>
</evidence>
<feature type="domain" description="AFP-like" evidence="1">
    <location>
        <begin position="276"/>
        <end position="332"/>
    </location>
</feature>
<dbReference type="SUPFAM" id="SSF51569">
    <property type="entry name" value="Aldolase"/>
    <property type="match status" value="1"/>
</dbReference>
<evidence type="ECO:0000313" key="2">
    <source>
        <dbReference type="EMBL" id="OGC33800.1"/>
    </source>
</evidence>
<name>A0A1F4TMQ3_UNCSA</name>
<dbReference type="Proteomes" id="UP000177309">
    <property type="component" value="Unassembled WGS sequence"/>
</dbReference>
<dbReference type="InterPro" id="IPR013785">
    <property type="entry name" value="Aldolase_TIM"/>
</dbReference>
<evidence type="ECO:0000259" key="1">
    <source>
        <dbReference type="PROSITE" id="PS50844"/>
    </source>
</evidence>
<dbReference type="EMBL" id="MEUI01000027">
    <property type="protein sequence ID" value="OGC33800.1"/>
    <property type="molecule type" value="Genomic_DNA"/>
</dbReference>
<dbReference type="SUPFAM" id="SSF51269">
    <property type="entry name" value="AFP III-like domain"/>
    <property type="match status" value="1"/>
</dbReference>
<dbReference type="Gene3D" id="3.90.1210.10">
    <property type="entry name" value="Antifreeze-like/N-acetylneuraminic acid synthase C-terminal domain"/>
    <property type="match status" value="1"/>
</dbReference>
<proteinExistence type="predicted"/>
<comment type="caution">
    <text evidence="2">The sequence shown here is derived from an EMBL/GenBank/DDBJ whole genome shotgun (WGS) entry which is preliminary data.</text>
</comment>
<dbReference type="Pfam" id="PF03102">
    <property type="entry name" value="NeuB"/>
    <property type="match status" value="1"/>
</dbReference>
<dbReference type="InterPro" id="IPR057736">
    <property type="entry name" value="SAF_PseI/NeuA/NeuB"/>
</dbReference>
<dbReference type="GO" id="GO:0016051">
    <property type="term" value="P:carbohydrate biosynthetic process"/>
    <property type="evidence" value="ECO:0007669"/>
    <property type="project" value="InterPro"/>
</dbReference>
<dbReference type="InterPro" id="IPR051690">
    <property type="entry name" value="PseI-like"/>
</dbReference>
<dbReference type="CDD" id="cd11615">
    <property type="entry name" value="SAF_NeuB_like"/>
    <property type="match status" value="1"/>
</dbReference>
<dbReference type="Pfam" id="PF08666">
    <property type="entry name" value="SAF"/>
    <property type="match status" value="1"/>
</dbReference>
<protein>
    <recommendedName>
        <fullName evidence="1">AFP-like domain-containing protein</fullName>
    </recommendedName>
</protein>
<reference evidence="2 3" key="1">
    <citation type="journal article" date="2016" name="Nat. Commun.">
        <title>Thousands of microbial genomes shed light on interconnected biogeochemical processes in an aquifer system.</title>
        <authorList>
            <person name="Anantharaman K."/>
            <person name="Brown C.T."/>
            <person name="Hug L.A."/>
            <person name="Sharon I."/>
            <person name="Castelle C.J."/>
            <person name="Probst A.J."/>
            <person name="Thomas B.C."/>
            <person name="Singh A."/>
            <person name="Wilkins M.J."/>
            <person name="Karaoz U."/>
            <person name="Brodie E.L."/>
            <person name="Williams K.H."/>
            <person name="Hubbard S.S."/>
            <person name="Banfield J.F."/>
        </authorList>
    </citation>
    <scope>NUCLEOTIDE SEQUENCE [LARGE SCALE GENOMIC DNA]</scope>
</reference>
<dbReference type="GO" id="GO:0047444">
    <property type="term" value="F:N-acylneuraminate-9-phosphate synthase activity"/>
    <property type="evidence" value="ECO:0007669"/>
    <property type="project" value="TreeGrafter"/>
</dbReference>
<dbReference type="InterPro" id="IPR013974">
    <property type="entry name" value="SAF"/>
</dbReference>
<gene>
    <name evidence="2" type="ORF">A2462_01730</name>
</gene>
<dbReference type="AlphaFoldDB" id="A0A1F4TMQ3"/>
<dbReference type="InterPro" id="IPR013132">
    <property type="entry name" value="PseI/NeuA/B-like_N"/>
</dbReference>
<dbReference type="Gene3D" id="3.20.20.70">
    <property type="entry name" value="Aldolase class I"/>
    <property type="match status" value="1"/>
</dbReference>
<dbReference type="InterPro" id="IPR006190">
    <property type="entry name" value="SAF_AFP_Neu5Ac"/>
</dbReference>